<accession>A0AAE3HM34</accession>
<evidence type="ECO:0000259" key="1">
    <source>
        <dbReference type="Pfam" id="PF13439"/>
    </source>
</evidence>
<dbReference type="AlphaFoldDB" id="A0AAE3HM34"/>
<dbReference type="RefSeq" id="WP_259057048.1">
    <property type="nucleotide sequence ID" value="NZ_JANUCT010000020.1"/>
</dbReference>
<dbReference type="GO" id="GO:0016757">
    <property type="term" value="F:glycosyltransferase activity"/>
    <property type="evidence" value="ECO:0007669"/>
    <property type="project" value="TreeGrafter"/>
</dbReference>
<dbReference type="CDD" id="cd03801">
    <property type="entry name" value="GT4_PimA-like"/>
    <property type="match status" value="1"/>
</dbReference>
<organism evidence="2 3">
    <name type="scientific">Methylohalomonas lacus</name>
    <dbReference type="NCBI Taxonomy" id="398773"/>
    <lineage>
        <taxon>Bacteria</taxon>
        <taxon>Pseudomonadati</taxon>
        <taxon>Pseudomonadota</taxon>
        <taxon>Gammaproteobacteria</taxon>
        <taxon>Methylohalomonadales</taxon>
        <taxon>Methylohalomonadaceae</taxon>
        <taxon>Methylohalomonas</taxon>
    </lineage>
</organism>
<protein>
    <submittedName>
        <fullName evidence="2">Glycosyltransferase involved in cell wall biosynthesis</fullName>
    </submittedName>
</protein>
<evidence type="ECO:0000313" key="2">
    <source>
        <dbReference type="EMBL" id="MCS3904325.1"/>
    </source>
</evidence>
<dbReference type="Pfam" id="PF13439">
    <property type="entry name" value="Glyco_transf_4"/>
    <property type="match status" value="1"/>
</dbReference>
<dbReference type="PANTHER" id="PTHR45947:SF3">
    <property type="entry name" value="SULFOQUINOVOSYL TRANSFERASE SQD2"/>
    <property type="match status" value="1"/>
</dbReference>
<evidence type="ECO:0000313" key="3">
    <source>
        <dbReference type="Proteomes" id="UP001204445"/>
    </source>
</evidence>
<feature type="domain" description="Glycosyltransferase subfamily 4-like N-terminal" evidence="1">
    <location>
        <begin position="79"/>
        <end position="182"/>
    </location>
</feature>
<sequence>MNDNFHTKSKRQVLLVIRHPIGGIKSYIKYVYKSPWFDNHSFTVILPKGGQMPNLFSTDKSIDVEYIQCKDTTRSITLTIFKTLRKNRYDLVHSHGFTSAICTAIATSLYSVPHIMTSHDMLLAKQFYGFKGKLKKILLPIFLNRAERIHSVSHDAEKNLVDVLPTLHRKKLLTIPNGIDISQYENIQERNIRSEMAISKNVLLIGFLGRYMSPKGFQYLIEAIDILNRQSELPRKPLVVAFGYGGFIREDREIIAAKGLENSFLFLPGVDDVASTLRGLDVVAMPSLWESCGLLAMEALVSGVPLIASSCIGLREVTAGTPTFVVEPKDSQSLAQAIRDCIFDNRNYEFKEYISEAKKRFNADSTSKQLRQLYNEVAIEANV</sequence>
<gene>
    <name evidence="2" type="ORF">J2T55_002361</name>
</gene>
<dbReference type="EMBL" id="JANUCT010000020">
    <property type="protein sequence ID" value="MCS3904325.1"/>
    <property type="molecule type" value="Genomic_DNA"/>
</dbReference>
<dbReference type="Pfam" id="PF13692">
    <property type="entry name" value="Glyco_trans_1_4"/>
    <property type="match status" value="1"/>
</dbReference>
<dbReference type="Proteomes" id="UP001204445">
    <property type="component" value="Unassembled WGS sequence"/>
</dbReference>
<comment type="caution">
    <text evidence="2">The sequence shown here is derived from an EMBL/GenBank/DDBJ whole genome shotgun (WGS) entry which is preliminary data.</text>
</comment>
<dbReference type="PANTHER" id="PTHR45947">
    <property type="entry name" value="SULFOQUINOVOSYL TRANSFERASE SQD2"/>
    <property type="match status" value="1"/>
</dbReference>
<name>A0AAE3HM34_9GAMM</name>
<keyword evidence="3" id="KW-1185">Reference proteome</keyword>
<dbReference type="InterPro" id="IPR028098">
    <property type="entry name" value="Glyco_trans_4-like_N"/>
</dbReference>
<dbReference type="SUPFAM" id="SSF53756">
    <property type="entry name" value="UDP-Glycosyltransferase/glycogen phosphorylase"/>
    <property type="match status" value="1"/>
</dbReference>
<reference evidence="2" key="1">
    <citation type="submission" date="2022-08" db="EMBL/GenBank/DDBJ databases">
        <title>Genomic Encyclopedia of Type Strains, Phase III (KMG-III): the genomes of soil and plant-associated and newly described type strains.</title>
        <authorList>
            <person name="Whitman W."/>
        </authorList>
    </citation>
    <scope>NUCLEOTIDE SEQUENCE</scope>
    <source>
        <strain evidence="2">HMT 1</strain>
    </source>
</reference>
<proteinExistence type="predicted"/>
<dbReference type="InterPro" id="IPR050194">
    <property type="entry name" value="Glycosyltransferase_grp1"/>
</dbReference>
<dbReference type="Gene3D" id="3.40.50.2000">
    <property type="entry name" value="Glycogen Phosphorylase B"/>
    <property type="match status" value="2"/>
</dbReference>